<evidence type="ECO:0000256" key="1">
    <source>
        <dbReference type="SAM" id="SignalP"/>
    </source>
</evidence>
<organism evidence="2 3">
    <name type="scientific">Rosenbergiella nectarea</name>
    <dbReference type="NCBI Taxonomy" id="988801"/>
    <lineage>
        <taxon>Bacteria</taxon>
        <taxon>Pseudomonadati</taxon>
        <taxon>Pseudomonadota</taxon>
        <taxon>Gammaproteobacteria</taxon>
        <taxon>Enterobacterales</taxon>
        <taxon>Erwiniaceae</taxon>
        <taxon>Rosenbergiella</taxon>
    </lineage>
</organism>
<feature type="signal peptide" evidence="1">
    <location>
        <begin position="1"/>
        <end position="21"/>
    </location>
</feature>
<sequence>MRKFGAYSLFTLCLTSGLSYAETTPLAVVTQYMQAWNQHDSHKAGTYFADKVSYYDASVGEPVVGKQQATQQVVKTFVDAVPDLRWVMTSKPVYNGDTIAFQWRFTGTNDGAWAGTPATHKKISFDGVSFIKVSQGKITYQGDYYDSKKLSDQLK</sequence>
<dbReference type="AlphaFoldDB" id="A0A1H9JAW8"/>
<dbReference type="PANTHER" id="PTHR38436">
    <property type="entry name" value="POLYKETIDE CYCLASE SNOAL-LIKE DOMAIN"/>
    <property type="match status" value="1"/>
</dbReference>
<dbReference type="Proteomes" id="UP000242515">
    <property type="component" value="Unassembled WGS sequence"/>
</dbReference>
<dbReference type="STRING" id="988801.SAMN05216522_10799"/>
<evidence type="ECO:0000313" key="3">
    <source>
        <dbReference type="Proteomes" id="UP000242515"/>
    </source>
</evidence>
<dbReference type="InterPro" id="IPR032710">
    <property type="entry name" value="NTF2-like_dom_sf"/>
</dbReference>
<evidence type="ECO:0000313" key="2">
    <source>
        <dbReference type="EMBL" id="SEQ84024.1"/>
    </source>
</evidence>
<dbReference type="InterPro" id="IPR009959">
    <property type="entry name" value="Cyclase_SnoaL-like"/>
</dbReference>
<dbReference type="GO" id="GO:0030638">
    <property type="term" value="P:polyketide metabolic process"/>
    <property type="evidence" value="ECO:0007669"/>
    <property type="project" value="InterPro"/>
</dbReference>
<dbReference type="SUPFAM" id="SSF54427">
    <property type="entry name" value="NTF2-like"/>
    <property type="match status" value="1"/>
</dbReference>
<proteinExistence type="predicted"/>
<feature type="chain" id="PRO_5017428716" description="SnoaL-like polyketide cyclase" evidence="1">
    <location>
        <begin position="22"/>
        <end position="155"/>
    </location>
</feature>
<accession>A0A1H9JAW8</accession>
<dbReference type="Gene3D" id="3.10.450.50">
    <property type="match status" value="1"/>
</dbReference>
<protein>
    <recommendedName>
        <fullName evidence="4">SnoaL-like polyketide cyclase</fullName>
    </recommendedName>
</protein>
<gene>
    <name evidence="2" type="ORF">SAMN05216522_10799</name>
</gene>
<keyword evidence="1" id="KW-0732">Signal</keyword>
<reference evidence="3" key="1">
    <citation type="submission" date="2016-10" db="EMBL/GenBank/DDBJ databases">
        <authorList>
            <person name="Varghese N."/>
            <person name="Submissions S."/>
        </authorList>
    </citation>
    <scope>NUCLEOTIDE SEQUENCE [LARGE SCALE GENOMIC DNA]</scope>
    <source>
        <strain evidence="3">8N4</strain>
    </source>
</reference>
<dbReference type="Pfam" id="PF07366">
    <property type="entry name" value="SnoaL"/>
    <property type="match status" value="1"/>
</dbReference>
<dbReference type="OrthoDB" id="7595152at2"/>
<evidence type="ECO:0008006" key="4">
    <source>
        <dbReference type="Google" id="ProtNLM"/>
    </source>
</evidence>
<dbReference type="EMBL" id="FOGC01000007">
    <property type="protein sequence ID" value="SEQ84024.1"/>
    <property type="molecule type" value="Genomic_DNA"/>
</dbReference>
<dbReference type="PANTHER" id="PTHR38436:SF1">
    <property type="entry name" value="ESTER CYCLASE"/>
    <property type="match status" value="1"/>
</dbReference>
<keyword evidence="3" id="KW-1185">Reference proteome</keyword>
<dbReference type="RefSeq" id="WP_092676220.1">
    <property type="nucleotide sequence ID" value="NZ_JAKZKO010000005.1"/>
</dbReference>
<name>A0A1H9JAW8_9GAMM</name>